<dbReference type="Proteomes" id="UP000825100">
    <property type="component" value="Chromosome"/>
</dbReference>
<sequence length="291" mass="31543">MAENTLTMLKDLVDPEVMAPIVSYEMKNALRFTPIAQVDNTLEGKPGDELTFPQFTYMGDAADIPEGEAIPLDKIGTKSTKMKVKKAAKGTEFTDESFLSGQGDVVGEHEKQLGIAIANKVETDVITAAKTGTQTVTIPATVEGINTAMDIFNEEQDGTVVALMSPTTAGKIRYDAIKQKINTEVGANELIKGTYADILGVQIVRTRRLADNEVIFVKTVDPEDKQARPALKLLLKRDINAESDRDITRKTTIMTADKHYGAYLYDDSKVIVATVAGATPPEEAGTKSTTK</sequence>
<organism evidence="1 2">
    <name type="scientific">Latilactobacillus curvatus</name>
    <name type="common">Lactobacillus curvatus</name>
    <dbReference type="NCBI Taxonomy" id="28038"/>
    <lineage>
        <taxon>Bacteria</taxon>
        <taxon>Bacillati</taxon>
        <taxon>Bacillota</taxon>
        <taxon>Bacilli</taxon>
        <taxon>Lactobacillales</taxon>
        <taxon>Lactobacillaceae</taxon>
        <taxon>Latilactobacillus</taxon>
    </lineage>
</organism>
<gene>
    <name evidence="1" type="ORF">LTWDN19_00890</name>
</gene>
<protein>
    <submittedName>
        <fullName evidence="1">Major head protein, phage associated</fullName>
    </submittedName>
</protein>
<evidence type="ECO:0000313" key="1">
    <source>
        <dbReference type="EMBL" id="BCX29522.1"/>
    </source>
</evidence>
<accession>A0ABN6GGV5</accession>
<proteinExistence type="predicted"/>
<name>A0ABN6GGV5_LATCU</name>
<dbReference type="Pfam" id="PF25209">
    <property type="entry name" value="Phage_capsid_4"/>
    <property type="match status" value="1"/>
</dbReference>
<dbReference type="SUPFAM" id="SSF56563">
    <property type="entry name" value="Major capsid protein gp5"/>
    <property type="match status" value="1"/>
</dbReference>
<evidence type="ECO:0000313" key="2">
    <source>
        <dbReference type="Proteomes" id="UP000825100"/>
    </source>
</evidence>
<dbReference type="EMBL" id="AP024685">
    <property type="protein sequence ID" value="BCX29522.1"/>
    <property type="molecule type" value="Genomic_DNA"/>
</dbReference>
<keyword evidence="2" id="KW-1185">Reference proteome</keyword>
<reference evidence="1 2" key="1">
    <citation type="submission" date="2021-05" db="EMBL/GenBank/DDBJ databases">
        <title>Complete Genome Sequence of Latilactobacillus sp. Strain WDN19, a High D-Aspartate-producing Lactic Acid Bacterium Isolated from a Japanese Pickle.</title>
        <authorList>
            <person name="Kajitani K."/>
            <person name="Takahashi S."/>
        </authorList>
    </citation>
    <scope>NUCLEOTIDE SEQUENCE [LARGE SCALE GENOMIC DNA]</scope>
    <source>
        <strain evidence="1 2">WDN19</strain>
    </source>
</reference>
<dbReference type="RefSeq" id="WP_221276565.1">
    <property type="nucleotide sequence ID" value="NZ_AP024685.1"/>
</dbReference>